<comment type="caution">
    <text evidence="2">The sequence shown here is derived from an EMBL/GenBank/DDBJ whole genome shotgun (WGS) entry which is preliminary data.</text>
</comment>
<name>A0A8H6NVR0_9PEZI</name>
<accession>A0A8H6NVR0</accession>
<dbReference type="EMBL" id="WIGM01000042">
    <property type="protein sequence ID" value="KAF6843412.1"/>
    <property type="molecule type" value="Genomic_DNA"/>
</dbReference>
<keyword evidence="2" id="KW-0378">Hydrolase</keyword>
<proteinExistence type="predicted"/>
<keyword evidence="3" id="KW-1185">Reference proteome</keyword>
<feature type="non-terminal residue" evidence="2">
    <location>
        <position position="107"/>
    </location>
</feature>
<evidence type="ECO:0000256" key="1">
    <source>
        <dbReference type="SAM" id="MobiDB-lite"/>
    </source>
</evidence>
<dbReference type="GO" id="GO:0008233">
    <property type="term" value="F:peptidase activity"/>
    <property type="evidence" value="ECO:0007669"/>
    <property type="project" value="UniProtKB-KW"/>
</dbReference>
<dbReference type="GO" id="GO:0006508">
    <property type="term" value="P:proteolysis"/>
    <property type="evidence" value="ECO:0007669"/>
    <property type="project" value="UniProtKB-KW"/>
</dbReference>
<reference evidence="2" key="1">
    <citation type="journal article" date="2020" name="Phytopathology">
        <title>Genome Sequence Resources of Colletotrichum truncatum, C. plurivorum, C. musicola, and C. sojae: Four Species Pathogenic to Soybean (Glycine max).</title>
        <authorList>
            <person name="Rogerio F."/>
            <person name="Boufleur T.R."/>
            <person name="Ciampi-Guillardi M."/>
            <person name="Sukno S.A."/>
            <person name="Thon M.R."/>
            <person name="Massola Junior N.S."/>
            <person name="Baroncelli R."/>
        </authorList>
    </citation>
    <scope>NUCLEOTIDE SEQUENCE</scope>
    <source>
        <strain evidence="2">LFN0074</strain>
    </source>
</reference>
<feature type="region of interest" description="Disordered" evidence="1">
    <location>
        <begin position="75"/>
        <end position="107"/>
    </location>
</feature>
<evidence type="ECO:0000313" key="2">
    <source>
        <dbReference type="EMBL" id="KAF6843412.1"/>
    </source>
</evidence>
<protein>
    <submittedName>
        <fullName evidence="2">ATP-dependent protease La</fullName>
    </submittedName>
</protein>
<sequence length="107" mass="12098">MVMRSSFPRRLALGRPAYLRPSITITGRLPPSAPRCSAATYDRILSAPRAAAAAQFSTSTNRLKKEDDHNGFFDRAVEPLSEEEQKANLKHQRERELEEKEKEVTEA</sequence>
<dbReference type="AlphaFoldDB" id="A0A8H6NVR0"/>
<dbReference type="Proteomes" id="UP000639643">
    <property type="component" value="Unassembled WGS sequence"/>
</dbReference>
<keyword evidence="2" id="KW-0645">Protease</keyword>
<evidence type="ECO:0000313" key="3">
    <source>
        <dbReference type="Proteomes" id="UP000639643"/>
    </source>
</evidence>
<gene>
    <name evidence="2" type="ORF">CMUS01_02156</name>
</gene>
<organism evidence="2 3">
    <name type="scientific">Colletotrichum musicola</name>
    <dbReference type="NCBI Taxonomy" id="2175873"/>
    <lineage>
        <taxon>Eukaryota</taxon>
        <taxon>Fungi</taxon>
        <taxon>Dikarya</taxon>
        <taxon>Ascomycota</taxon>
        <taxon>Pezizomycotina</taxon>
        <taxon>Sordariomycetes</taxon>
        <taxon>Hypocreomycetidae</taxon>
        <taxon>Glomerellales</taxon>
        <taxon>Glomerellaceae</taxon>
        <taxon>Colletotrichum</taxon>
        <taxon>Colletotrichum orchidearum species complex</taxon>
    </lineage>
</organism>